<organism evidence="3 4">
    <name type="scientific">Diatraea saccharalis</name>
    <name type="common">sugarcane borer</name>
    <dbReference type="NCBI Taxonomy" id="40085"/>
    <lineage>
        <taxon>Eukaryota</taxon>
        <taxon>Metazoa</taxon>
        <taxon>Ecdysozoa</taxon>
        <taxon>Arthropoda</taxon>
        <taxon>Hexapoda</taxon>
        <taxon>Insecta</taxon>
        <taxon>Pterygota</taxon>
        <taxon>Neoptera</taxon>
        <taxon>Endopterygota</taxon>
        <taxon>Lepidoptera</taxon>
        <taxon>Glossata</taxon>
        <taxon>Ditrysia</taxon>
        <taxon>Pyraloidea</taxon>
        <taxon>Crambidae</taxon>
        <taxon>Crambinae</taxon>
        <taxon>Diatraea</taxon>
    </lineage>
</organism>
<reference evidence="3" key="1">
    <citation type="submission" date="2021-12" db="EMBL/GenBank/DDBJ databases">
        <authorList>
            <person name="King R."/>
        </authorList>
    </citation>
    <scope>NUCLEOTIDE SEQUENCE</scope>
</reference>
<dbReference type="Proteomes" id="UP001153714">
    <property type="component" value="Chromosome 8"/>
</dbReference>
<gene>
    <name evidence="3" type="ORF">DIATSA_LOCUS12714</name>
</gene>
<proteinExistence type="predicted"/>
<dbReference type="Gene3D" id="4.10.60.10">
    <property type="entry name" value="Zinc finger, CCHC-type"/>
    <property type="match status" value="1"/>
</dbReference>
<feature type="region of interest" description="Disordered" evidence="2">
    <location>
        <begin position="366"/>
        <end position="392"/>
    </location>
</feature>
<dbReference type="EMBL" id="OU893339">
    <property type="protein sequence ID" value="CAG9795449.1"/>
    <property type="molecule type" value="Genomic_DNA"/>
</dbReference>
<protein>
    <submittedName>
        <fullName evidence="3">Uncharacterized protein</fullName>
    </submittedName>
</protein>
<keyword evidence="1" id="KW-0175">Coiled coil</keyword>
<feature type="coiled-coil region" evidence="1">
    <location>
        <begin position="4"/>
        <end position="84"/>
    </location>
</feature>
<keyword evidence="4" id="KW-1185">Reference proteome</keyword>
<evidence type="ECO:0000256" key="1">
    <source>
        <dbReference type="SAM" id="Coils"/>
    </source>
</evidence>
<dbReference type="OrthoDB" id="10022108at2759"/>
<name>A0A9N9WHM1_9NEOP</name>
<evidence type="ECO:0000313" key="4">
    <source>
        <dbReference type="Proteomes" id="UP001153714"/>
    </source>
</evidence>
<evidence type="ECO:0000313" key="3">
    <source>
        <dbReference type="EMBL" id="CAG9795449.1"/>
    </source>
</evidence>
<sequence>MVNLKEIRDKTQEVEGTVNRINENTNEIKEKIDLAHENMDIAITNQNDIYKILGTCNETIKKIKEKTEETKDEIKKTIKESKKEGDQGERMDTYANITIGRKHQKIETVHSLTVSSENKMDTSEEVLQRTSKILEAEKGKVRIDKVRKSKDQKIVIACNKKEDIDNIEKKLRNAQGMTVEQMKNKDPLVVLKNTIYKMTDEEALEMIIKQNDVIFGKEEEKEIKIKFMKKARDTERCHIVLQVKPTIWNKMTKRGHLYIGMERVRVENQSPLIQCTRCLQFGHGRKFCTQSADRCSHCGGLHLRADCPDRGIEGNHRGAATARTQNRTIQAITHSVMNVAPGRNGNIWLSPLQHTYEGTQNTEYTQTTQHKKAKRTTHTHKHTSKYTQKKIQNSYTKRNHITKINIFEMMNKDMMGNLQTNKNKHKTSHDEIYHEIKEGMTKYITIK</sequence>
<accession>A0A9N9WHM1</accession>
<reference evidence="3" key="2">
    <citation type="submission" date="2022-10" db="EMBL/GenBank/DDBJ databases">
        <authorList>
            <consortium name="ENA_rothamsted_submissions"/>
            <consortium name="culmorum"/>
            <person name="King R."/>
        </authorList>
    </citation>
    <scope>NUCLEOTIDE SEQUENCE</scope>
</reference>
<evidence type="ECO:0000256" key="2">
    <source>
        <dbReference type="SAM" id="MobiDB-lite"/>
    </source>
</evidence>
<feature type="compositionally biased region" description="Basic residues" evidence="2">
    <location>
        <begin position="369"/>
        <end position="388"/>
    </location>
</feature>
<dbReference type="AlphaFoldDB" id="A0A9N9WHM1"/>